<feature type="transmembrane region" description="Helical" evidence="5">
    <location>
        <begin position="69"/>
        <end position="87"/>
    </location>
</feature>
<dbReference type="SUPFAM" id="SSF103481">
    <property type="entry name" value="Multidrug resistance efflux transporter EmrE"/>
    <property type="match status" value="2"/>
</dbReference>
<accession>A0A7M1B5P7</accession>
<keyword evidence="2 5" id="KW-0812">Transmembrane</keyword>
<evidence type="ECO:0000313" key="8">
    <source>
        <dbReference type="Proteomes" id="UP000593580"/>
    </source>
</evidence>
<organism evidence="7 8">
    <name type="scientific">Sulfurimonas paralvinellae</name>
    <dbReference type="NCBI Taxonomy" id="317658"/>
    <lineage>
        <taxon>Bacteria</taxon>
        <taxon>Pseudomonadati</taxon>
        <taxon>Campylobacterota</taxon>
        <taxon>Epsilonproteobacteria</taxon>
        <taxon>Campylobacterales</taxon>
        <taxon>Sulfurimonadaceae</taxon>
        <taxon>Sulfurimonas</taxon>
    </lineage>
</organism>
<evidence type="ECO:0000256" key="5">
    <source>
        <dbReference type="SAM" id="Phobius"/>
    </source>
</evidence>
<feature type="transmembrane region" description="Helical" evidence="5">
    <location>
        <begin position="124"/>
        <end position="143"/>
    </location>
</feature>
<evidence type="ECO:0000256" key="2">
    <source>
        <dbReference type="ARBA" id="ARBA00022692"/>
    </source>
</evidence>
<evidence type="ECO:0000313" key="7">
    <source>
        <dbReference type="EMBL" id="QOP45049.1"/>
    </source>
</evidence>
<feature type="transmembrane region" description="Helical" evidence="5">
    <location>
        <begin position="12"/>
        <end position="31"/>
    </location>
</feature>
<feature type="transmembrane region" description="Helical" evidence="5">
    <location>
        <begin position="99"/>
        <end position="117"/>
    </location>
</feature>
<dbReference type="PANTHER" id="PTHR22911:SF6">
    <property type="entry name" value="SOLUTE CARRIER FAMILY 35 MEMBER G1"/>
    <property type="match status" value="1"/>
</dbReference>
<feature type="transmembrane region" description="Helical" evidence="5">
    <location>
        <begin position="179"/>
        <end position="200"/>
    </location>
</feature>
<protein>
    <submittedName>
        <fullName evidence="7">DMT family transporter</fullName>
    </submittedName>
</protein>
<keyword evidence="3 5" id="KW-1133">Transmembrane helix</keyword>
<sequence length="295" mass="32271">MKRLKNLNKGVQYMLIASFTFAIMGAFAKLASQHMSSLEVVFFRNIAGVVIVGAAVLKKPMRHVGGKPLLLFFRGFMGFVALLAFFYNIAHISLGDAMTYSKTSPIFTAIFAWLFLHEKLSMKAWIAVFIGFVGIVFITQPSGFGFSKYDWLGIFSGVGAALAYTSVRELKQYYDTRAIVLSFMGVGTLGPVLLFFVSPYIDAPELDFILGKFVMPHGVVWLYVIAMGLFATLSQVLMTKAYGETKAGIVGAVSYTNIFFSILVGLFLGDALPSVMTTFGIVLIVVAGVMVARDK</sequence>
<dbReference type="Pfam" id="PF00892">
    <property type="entry name" value="EamA"/>
    <property type="match status" value="2"/>
</dbReference>
<feature type="transmembrane region" description="Helical" evidence="5">
    <location>
        <begin position="249"/>
        <end position="268"/>
    </location>
</feature>
<dbReference type="GO" id="GO:0016020">
    <property type="term" value="C:membrane"/>
    <property type="evidence" value="ECO:0007669"/>
    <property type="project" value="UniProtKB-SubCell"/>
</dbReference>
<name>A0A7M1B5P7_9BACT</name>
<keyword evidence="8" id="KW-1185">Reference proteome</keyword>
<feature type="transmembrane region" description="Helical" evidence="5">
    <location>
        <begin position="274"/>
        <end position="292"/>
    </location>
</feature>
<dbReference type="InterPro" id="IPR000620">
    <property type="entry name" value="EamA_dom"/>
</dbReference>
<evidence type="ECO:0000259" key="6">
    <source>
        <dbReference type="Pfam" id="PF00892"/>
    </source>
</evidence>
<keyword evidence="4 5" id="KW-0472">Membrane</keyword>
<dbReference type="EMBL" id="CP041406">
    <property type="protein sequence ID" value="QOP45049.1"/>
    <property type="molecule type" value="Genomic_DNA"/>
</dbReference>
<feature type="domain" description="EamA" evidence="6">
    <location>
        <begin position="150"/>
        <end position="291"/>
    </location>
</feature>
<dbReference type="RefSeq" id="WP_193111992.1">
    <property type="nucleotide sequence ID" value="NZ_CP041406.1"/>
</dbReference>
<feature type="domain" description="EamA" evidence="6">
    <location>
        <begin position="9"/>
        <end position="139"/>
    </location>
</feature>
<dbReference type="AlphaFoldDB" id="A0A7M1B5P7"/>
<dbReference type="KEGG" id="spal:FM071_01550"/>
<feature type="transmembrane region" description="Helical" evidence="5">
    <location>
        <begin position="37"/>
        <end position="57"/>
    </location>
</feature>
<feature type="transmembrane region" description="Helical" evidence="5">
    <location>
        <begin position="220"/>
        <end position="237"/>
    </location>
</feature>
<feature type="transmembrane region" description="Helical" evidence="5">
    <location>
        <begin position="149"/>
        <end position="167"/>
    </location>
</feature>
<evidence type="ECO:0000256" key="3">
    <source>
        <dbReference type="ARBA" id="ARBA00022989"/>
    </source>
</evidence>
<reference evidence="7 8" key="1">
    <citation type="submission" date="2019-07" db="EMBL/GenBank/DDBJ databases">
        <title>Sulfurimonas paralvinellae sp. nov., a novel mesophilic, hydrogen- and sulfur-oxidizing chemolithoautotroph within the Epsilonproteo- bacteria isolated from a deep-sea hydrothermal vent polychaete nest, reclassification of Thiomicrospira denitrificans as Sulfurimonas denitrificans comb. nov. and emended description of the genus Sulfurimonas.</title>
        <authorList>
            <person name="Wang S."/>
            <person name="Jiang L."/>
            <person name="Shao Z."/>
        </authorList>
    </citation>
    <scope>NUCLEOTIDE SEQUENCE [LARGE SCALE GENOMIC DNA]</scope>
    <source>
        <strain evidence="7 8">GO25</strain>
    </source>
</reference>
<evidence type="ECO:0000256" key="4">
    <source>
        <dbReference type="ARBA" id="ARBA00023136"/>
    </source>
</evidence>
<comment type="subcellular location">
    <subcellularLocation>
        <location evidence="1">Membrane</location>
        <topology evidence="1">Multi-pass membrane protein</topology>
    </subcellularLocation>
</comment>
<evidence type="ECO:0000256" key="1">
    <source>
        <dbReference type="ARBA" id="ARBA00004141"/>
    </source>
</evidence>
<dbReference type="InterPro" id="IPR037185">
    <property type="entry name" value="EmrE-like"/>
</dbReference>
<dbReference type="PANTHER" id="PTHR22911">
    <property type="entry name" value="ACYL-MALONYL CONDENSING ENZYME-RELATED"/>
    <property type="match status" value="1"/>
</dbReference>
<dbReference type="Proteomes" id="UP000593580">
    <property type="component" value="Chromosome"/>
</dbReference>
<proteinExistence type="predicted"/>
<gene>
    <name evidence="7" type="ORF">FM071_01550</name>
</gene>